<keyword evidence="22" id="KW-0732">Signal</keyword>
<dbReference type="FunFam" id="1.10.8.100:FF:000006">
    <property type="entry name" value="rRNA adenine N(6)-methyltransferase"/>
    <property type="match status" value="1"/>
</dbReference>
<dbReference type="PROSITE" id="PS51689">
    <property type="entry name" value="SAM_RNA_A_N6_MT"/>
    <property type="match status" value="1"/>
</dbReference>
<keyword evidence="21" id="KW-0175">Coiled coil</keyword>
<comment type="similarity">
    <text evidence="20">Belongs to the class I-like SAM-binding methyltransferase superfamily. rRNA adenine N(6)-methyltransferase family.</text>
</comment>
<dbReference type="AlphaFoldDB" id="A0A183V1Y2"/>
<dbReference type="FunFam" id="3.30.63.10:FF:000002">
    <property type="entry name" value="Guanylate kinase 1"/>
    <property type="match status" value="1"/>
</dbReference>
<evidence type="ECO:0000256" key="21">
    <source>
        <dbReference type="SAM" id="Coils"/>
    </source>
</evidence>
<dbReference type="InterPro" id="IPR017665">
    <property type="entry name" value="Guanylate_kinase"/>
</dbReference>
<dbReference type="GO" id="GO:0003723">
    <property type="term" value="F:RNA binding"/>
    <property type="evidence" value="ECO:0007669"/>
    <property type="project" value="UniProtKB-UniRule"/>
</dbReference>
<dbReference type="InterPro" id="IPR008144">
    <property type="entry name" value="Guanylate_kin-like_dom"/>
</dbReference>
<dbReference type="CDD" id="cd02440">
    <property type="entry name" value="AdoMet_MTases"/>
    <property type="match status" value="1"/>
</dbReference>
<keyword evidence="14" id="KW-0805">Transcription regulation</keyword>
<dbReference type="InterPro" id="IPR027417">
    <property type="entry name" value="P-loop_NTPase"/>
</dbReference>
<dbReference type="GO" id="GO:0000179">
    <property type="term" value="F:rRNA (adenine-N6,N6-)-dimethyltransferase activity"/>
    <property type="evidence" value="ECO:0007669"/>
    <property type="project" value="UniProtKB-UniRule"/>
</dbReference>
<evidence type="ECO:0000256" key="7">
    <source>
        <dbReference type="ARBA" id="ARBA00022679"/>
    </source>
</evidence>
<evidence type="ECO:0000256" key="13">
    <source>
        <dbReference type="ARBA" id="ARBA00022946"/>
    </source>
</evidence>
<keyword evidence="16" id="KW-0804">Transcription</keyword>
<evidence type="ECO:0000256" key="5">
    <source>
        <dbReference type="ARBA" id="ARBA00022552"/>
    </source>
</evidence>
<feature type="binding site" evidence="20">
    <location>
        <position position="331"/>
    </location>
    <ligand>
        <name>S-adenosyl-L-methionine</name>
        <dbReference type="ChEBI" id="CHEBI:59789"/>
    </ligand>
</feature>
<evidence type="ECO:0000256" key="4">
    <source>
        <dbReference type="ARBA" id="ARBA00018022"/>
    </source>
</evidence>
<feature type="binding site" evidence="20">
    <location>
        <position position="284"/>
    </location>
    <ligand>
        <name>S-adenosyl-L-methionine</name>
        <dbReference type="ChEBI" id="CHEBI:59789"/>
    </ligand>
</feature>
<evidence type="ECO:0000256" key="20">
    <source>
        <dbReference type="PROSITE-ProRule" id="PRU01026"/>
    </source>
</evidence>
<dbReference type="FunFam" id="3.40.50.150:FF:000109">
    <property type="entry name" value="rRNA adenine N(6)-methyltransferase"/>
    <property type="match status" value="1"/>
</dbReference>
<dbReference type="InterPro" id="IPR001737">
    <property type="entry name" value="KsgA/Erm"/>
</dbReference>
<dbReference type="Gene3D" id="3.40.50.150">
    <property type="entry name" value="Vaccinia Virus protein VP39"/>
    <property type="match status" value="1"/>
</dbReference>
<keyword evidence="5" id="KW-0698">rRNA processing</keyword>
<keyword evidence="8 20" id="KW-0949">S-adenosyl-L-methionine</keyword>
<evidence type="ECO:0000256" key="1">
    <source>
        <dbReference type="ARBA" id="ARBA00004173"/>
    </source>
</evidence>
<dbReference type="Gene3D" id="1.10.8.100">
    <property type="entry name" value="Ribosomal RNA adenine dimethylase-like, domain 2"/>
    <property type="match status" value="1"/>
</dbReference>
<dbReference type="GO" id="GO:0005739">
    <property type="term" value="C:mitochondrion"/>
    <property type="evidence" value="ECO:0007669"/>
    <property type="project" value="UniProtKB-SubCell"/>
</dbReference>
<evidence type="ECO:0000259" key="23">
    <source>
        <dbReference type="PROSITE" id="PS50052"/>
    </source>
</evidence>
<evidence type="ECO:0000256" key="14">
    <source>
        <dbReference type="ARBA" id="ARBA00023015"/>
    </source>
</evidence>
<dbReference type="InterPro" id="IPR029063">
    <property type="entry name" value="SAM-dependent_MTases_sf"/>
</dbReference>
<dbReference type="FunFam" id="3.40.50.300:FF:000776">
    <property type="entry name" value="Guanylate kinase 2"/>
    <property type="match status" value="1"/>
</dbReference>
<keyword evidence="13" id="KW-0809">Transit peptide</keyword>
<feature type="domain" description="Guanylate kinase-like" evidence="23">
    <location>
        <begin position="27"/>
        <end position="210"/>
    </location>
</feature>
<feature type="binding site" evidence="20">
    <location>
        <position position="309"/>
    </location>
    <ligand>
        <name>S-adenosyl-L-methionine</name>
        <dbReference type="ChEBI" id="CHEBI:59789"/>
    </ligand>
</feature>
<evidence type="ECO:0000256" key="6">
    <source>
        <dbReference type="ARBA" id="ARBA00022603"/>
    </source>
</evidence>
<evidence type="ECO:0000256" key="15">
    <source>
        <dbReference type="ARBA" id="ARBA00023128"/>
    </source>
</evidence>
<accession>A0A183V1Y2</accession>
<keyword evidence="11" id="KW-0067">ATP-binding</keyword>
<feature type="signal peptide" evidence="22">
    <location>
        <begin position="1"/>
        <end position="33"/>
    </location>
</feature>
<protein>
    <recommendedName>
        <fullName evidence="4">Dimethyladenosine transferase 1, mitochondrial</fullName>
        <ecNumber evidence="3">2.7.4.8</ecNumber>
    </recommendedName>
    <alternativeName>
        <fullName evidence="17">Mitochondrial 12S rRNA dimethylase 1</fullName>
    </alternativeName>
    <alternativeName>
        <fullName evidence="18">Mitochondrial transcription factor B1</fullName>
    </alternativeName>
    <alternativeName>
        <fullName evidence="19">S-adenosylmethionine-6-N', N'-adenosyl(rRNA) dimethyltransferase 1</fullName>
    </alternativeName>
</protein>
<dbReference type="SUPFAM" id="SSF52540">
    <property type="entry name" value="P-loop containing nucleoside triphosphate hydrolases"/>
    <property type="match status" value="1"/>
</dbReference>
<keyword evidence="10" id="KW-0418">Kinase</keyword>
<keyword evidence="7 20" id="KW-0808">Transferase</keyword>
<evidence type="ECO:0000256" key="22">
    <source>
        <dbReference type="SAM" id="SignalP"/>
    </source>
</evidence>
<keyword evidence="24" id="KW-1185">Reference proteome</keyword>
<name>A0A183V1Y2_TOXCA</name>
<dbReference type="GO" id="GO:0034330">
    <property type="term" value="P:cell junction organization"/>
    <property type="evidence" value="ECO:0007669"/>
    <property type="project" value="UniProtKB-ARBA"/>
</dbReference>
<evidence type="ECO:0000256" key="8">
    <source>
        <dbReference type="ARBA" id="ARBA00022691"/>
    </source>
</evidence>
<evidence type="ECO:0000256" key="11">
    <source>
        <dbReference type="ARBA" id="ARBA00022840"/>
    </source>
</evidence>
<evidence type="ECO:0000256" key="2">
    <source>
        <dbReference type="ARBA" id="ARBA00005790"/>
    </source>
</evidence>
<dbReference type="SMART" id="SM00650">
    <property type="entry name" value="rADc"/>
    <property type="match status" value="1"/>
</dbReference>
<keyword evidence="12 20" id="KW-0694">RNA-binding</keyword>
<dbReference type="GO" id="GO:0005829">
    <property type="term" value="C:cytosol"/>
    <property type="evidence" value="ECO:0007669"/>
    <property type="project" value="TreeGrafter"/>
</dbReference>
<evidence type="ECO:0000256" key="18">
    <source>
        <dbReference type="ARBA" id="ARBA00031610"/>
    </source>
</evidence>
<dbReference type="CDD" id="cd00071">
    <property type="entry name" value="GMPK"/>
    <property type="match status" value="1"/>
</dbReference>
<dbReference type="Pfam" id="PF00398">
    <property type="entry name" value="RrnaAD"/>
    <property type="match status" value="1"/>
</dbReference>
<dbReference type="EC" id="2.7.4.8" evidence="3"/>
<feature type="binding site" evidence="20">
    <location>
        <position position="282"/>
    </location>
    <ligand>
        <name>S-adenosyl-L-methionine</name>
        <dbReference type="ChEBI" id="CHEBI:59789"/>
    </ligand>
</feature>
<evidence type="ECO:0000256" key="17">
    <source>
        <dbReference type="ARBA" id="ARBA00029705"/>
    </source>
</evidence>
<dbReference type="PANTHER" id="PTHR23117:SF13">
    <property type="entry name" value="GUANYLATE KINASE"/>
    <property type="match status" value="1"/>
</dbReference>
<dbReference type="InterPro" id="IPR008145">
    <property type="entry name" value="GK/Ca_channel_bsu"/>
</dbReference>
<feature type="binding site" evidence="20">
    <location>
        <position position="357"/>
    </location>
    <ligand>
        <name>S-adenosyl-L-methionine</name>
        <dbReference type="ChEBI" id="CHEBI:59789"/>
    </ligand>
</feature>
<proteinExistence type="inferred from homology"/>
<evidence type="ECO:0000256" key="12">
    <source>
        <dbReference type="ARBA" id="ARBA00022884"/>
    </source>
</evidence>
<dbReference type="NCBIfam" id="TIGR03263">
    <property type="entry name" value="guanyl_kin"/>
    <property type="match status" value="1"/>
</dbReference>
<evidence type="ECO:0000256" key="16">
    <source>
        <dbReference type="ARBA" id="ARBA00023163"/>
    </source>
</evidence>
<dbReference type="InterPro" id="IPR020596">
    <property type="entry name" value="rRNA_Ade_Mease_Trfase_CS"/>
</dbReference>
<evidence type="ECO:0000313" key="24">
    <source>
        <dbReference type="Proteomes" id="UP000050794"/>
    </source>
</evidence>
<feature type="chain" id="PRO_5008154987" description="Dimethyladenosine transferase 1, mitochondrial" evidence="22">
    <location>
        <begin position="34"/>
        <end position="607"/>
    </location>
</feature>
<feature type="binding site" evidence="20">
    <location>
        <position position="389"/>
    </location>
    <ligand>
        <name>S-adenosyl-L-methionine</name>
        <dbReference type="ChEBI" id="CHEBI:59789"/>
    </ligand>
</feature>
<dbReference type="InterPro" id="IPR020598">
    <property type="entry name" value="rRNA_Ade_methylase_Trfase_N"/>
</dbReference>
<keyword evidence="9" id="KW-0547">Nucleotide-binding</keyword>
<evidence type="ECO:0000256" key="3">
    <source>
        <dbReference type="ARBA" id="ARBA00012961"/>
    </source>
</evidence>
<dbReference type="Pfam" id="PF00625">
    <property type="entry name" value="Guanylate_kin"/>
    <property type="match status" value="1"/>
</dbReference>
<dbReference type="GO" id="GO:0004385">
    <property type="term" value="F:GMP kinase activity"/>
    <property type="evidence" value="ECO:0007669"/>
    <property type="project" value="UniProtKB-EC"/>
</dbReference>
<feature type="coiled-coil region" evidence="21">
    <location>
        <begin position="158"/>
        <end position="185"/>
    </location>
</feature>
<organism evidence="24 25">
    <name type="scientific">Toxocara canis</name>
    <name type="common">Canine roundworm</name>
    <dbReference type="NCBI Taxonomy" id="6265"/>
    <lineage>
        <taxon>Eukaryota</taxon>
        <taxon>Metazoa</taxon>
        <taxon>Ecdysozoa</taxon>
        <taxon>Nematoda</taxon>
        <taxon>Chromadorea</taxon>
        <taxon>Rhabditida</taxon>
        <taxon>Spirurina</taxon>
        <taxon>Ascaridomorpha</taxon>
        <taxon>Ascaridoidea</taxon>
        <taxon>Toxocaridae</taxon>
        <taxon>Toxocara</taxon>
    </lineage>
</organism>
<dbReference type="PANTHER" id="PTHR23117">
    <property type="entry name" value="GUANYLATE KINASE-RELATED"/>
    <property type="match status" value="1"/>
</dbReference>
<dbReference type="PROSITE" id="PS50052">
    <property type="entry name" value="GUANYLATE_KINASE_2"/>
    <property type="match status" value="1"/>
</dbReference>
<reference evidence="25" key="1">
    <citation type="submission" date="2016-06" db="UniProtKB">
        <authorList>
            <consortium name="WormBaseParasite"/>
        </authorList>
    </citation>
    <scope>IDENTIFICATION</scope>
</reference>
<dbReference type="Proteomes" id="UP000050794">
    <property type="component" value="Unassembled WGS sequence"/>
</dbReference>
<evidence type="ECO:0000256" key="19">
    <source>
        <dbReference type="ARBA" id="ARBA00032809"/>
    </source>
</evidence>
<sequence>LGSHLCNKCCRKYKRFFFSALLMAFNIRPLVLSGPSGGGKSTIITKAMHDYPHAFALSVSHTTRAPRPGEQNGVHYWFSDKESVEKMIEAGDFLEHASFGGNIYGTSKKAVEDVQKTGRICILDVELQGVRNIKKCHLNAKYILIKAPSLSILEERLRARKTETEESLKKRLKHAEEDLNAVASDPTLFDYIIVNDDLERAYKEFIDAIDAELKLVDNHRLRFRAERRLLKVLYRSATVYLLKCCIFEVTMAKSFSRLPPLPALRDFIHIYKLHAKKILSQNFLMDMNITRKIVRSACISDGDRVVEIGPGPGGITRAILETGCDRLDVIEIDKRFIPPLQHLAEASESRLFIHHGDALKTDVGAIWQASGTSRASWHGPPPCLHVIGNLPFHVASPLIIKYLREMHNRTGPWSYGRVPLTLTFQMEVARRICGPIDSDFRSRENVAFQHFYVFFFSGSCFVPKPKVNVGVVRFIPRIEPLIKSSFEVVEKICRHIFHYRQKFVIRGVRTLYPETLAASLSHELLSTCRIDPSIISIKLGIEQFADMCYVYEKQCERYPGLFLYDCSRPSRTLEELCRLPDALPPAHSFRDLPSAGVSLSRSETIFR</sequence>
<dbReference type="InterPro" id="IPR023165">
    <property type="entry name" value="rRNA_Ade_diMease-like_C"/>
</dbReference>
<evidence type="ECO:0000313" key="25">
    <source>
        <dbReference type="WBParaSite" id="TCNE_0001475201-mRNA-1"/>
    </source>
</evidence>
<dbReference type="Gene3D" id="3.40.50.300">
    <property type="entry name" value="P-loop containing nucleotide triphosphate hydrolases"/>
    <property type="match status" value="1"/>
</dbReference>
<dbReference type="WBParaSite" id="TCNE_0001475201-mRNA-1">
    <property type="protein sequence ID" value="TCNE_0001475201-mRNA-1"/>
    <property type="gene ID" value="TCNE_0001475201"/>
</dbReference>
<dbReference type="PROSITE" id="PS01131">
    <property type="entry name" value="RRNA_A_DIMETH"/>
    <property type="match status" value="1"/>
</dbReference>
<evidence type="ECO:0000256" key="9">
    <source>
        <dbReference type="ARBA" id="ARBA00022741"/>
    </source>
</evidence>
<keyword evidence="15" id="KW-0496">Mitochondrion</keyword>
<comment type="similarity">
    <text evidence="2">Belongs to the guanylate kinase family.</text>
</comment>
<keyword evidence="6 20" id="KW-0489">Methyltransferase</keyword>
<evidence type="ECO:0000256" key="10">
    <source>
        <dbReference type="ARBA" id="ARBA00022777"/>
    </source>
</evidence>
<dbReference type="SUPFAM" id="SSF53335">
    <property type="entry name" value="S-adenosyl-L-methionine-dependent methyltransferases"/>
    <property type="match status" value="1"/>
</dbReference>
<dbReference type="GO" id="GO:0005524">
    <property type="term" value="F:ATP binding"/>
    <property type="evidence" value="ECO:0007669"/>
    <property type="project" value="UniProtKB-KW"/>
</dbReference>
<dbReference type="SMART" id="SM00072">
    <property type="entry name" value="GuKc"/>
    <property type="match status" value="1"/>
</dbReference>
<comment type="subcellular location">
    <subcellularLocation>
        <location evidence="1">Mitochondrion</location>
    </subcellularLocation>
</comment>